<reference evidence="13" key="3">
    <citation type="submission" date="2025-08" db="UniProtKB">
        <authorList>
            <consortium name="Ensembl"/>
        </authorList>
    </citation>
    <scope>IDENTIFICATION</scope>
    <source>
        <strain evidence="13">17573</strain>
    </source>
</reference>
<keyword evidence="4" id="KW-0677">Repeat</keyword>
<dbReference type="InterPro" id="IPR001909">
    <property type="entry name" value="KRAB"/>
</dbReference>
<dbReference type="GO" id="GO:0006355">
    <property type="term" value="P:regulation of DNA-templated transcription"/>
    <property type="evidence" value="ECO:0007669"/>
    <property type="project" value="InterPro"/>
</dbReference>
<dbReference type="PANTHER" id="PTHR24381:SF44">
    <property type="entry name" value="ZINC FINGER PROTEIN 560"/>
    <property type="match status" value="1"/>
</dbReference>
<feature type="domain" description="C2H2-type" evidence="11">
    <location>
        <begin position="350"/>
        <end position="377"/>
    </location>
</feature>
<keyword evidence="14" id="KW-1185">Reference proteome</keyword>
<dbReference type="FunFam" id="3.30.160.60:FF:002316">
    <property type="entry name" value="Zinc finger protein 114"/>
    <property type="match status" value="1"/>
</dbReference>
<dbReference type="Pfam" id="PF13465">
    <property type="entry name" value="zf-H2C2_2"/>
    <property type="match status" value="1"/>
</dbReference>
<dbReference type="InterPro" id="IPR036051">
    <property type="entry name" value="KRAB_dom_sf"/>
</dbReference>
<evidence type="ECO:0000256" key="7">
    <source>
        <dbReference type="ARBA" id="ARBA00023125"/>
    </source>
</evidence>
<evidence type="ECO:0000256" key="5">
    <source>
        <dbReference type="ARBA" id="ARBA00022771"/>
    </source>
</evidence>
<dbReference type="FunFam" id="3.30.160.60:FF:003511">
    <property type="entry name" value="Zinc finger protein 114"/>
    <property type="match status" value="1"/>
</dbReference>
<evidence type="ECO:0000256" key="9">
    <source>
        <dbReference type="PROSITE-ProRule" id="PRU00042"/>
    </source>
</evidence>
<dbReference type="SMART" id="SM00349">
    <property type="entry name" value="KRAB"/>
    <property type="match status" value="1"/>
</dbReference>
<dbReference type="SMR" id="A0A1D5QWR1"/>
<evidence type="ECO:0000259" key="12">
    <source>
        <dbReference type="PROSITE" id="PS50805"/>
    </source>
</evidence>
<feature type="compositionally biased region" description="Basic and acidic residues" evidence="10">
    <location>
        <begin position="159"/>
        <end position="172"/>
    </location>
</feature>
<reference evidence="13" key="4">
    <citation type="submission" date="2025-09" db="UniProtKB">
        <authorList>
            <consortium name="Ensembl"/>
        </authorList>
    </citation>
    <scope>IDENTIFICATION</scope>
    <source>
        <strain evidence="13">17573</strain>
    </source>
</reference>
<name>A0A1D5QWR1_MACMU</name>
<feature type="compositionally biased region" description="Polar residues" evidence="10">
    <location>
        <begin position="327"/>
        <end position="339"/>
    </location>
</feature>
<dbReference type="AlphaFoldDB" id="A0A1D5QWR1"/>
<feature type="domain" description="C2H2-type" evidence="11">
    <location>
        <begin position="407"/>
        <end position="433"/>
    </location>
</feature>
<dbReference type="FunFam" id="3.30.160.60:FF:002198">
    <property type="entry name" value="Zinc finger protein 114"/>
    <property type="match status" value="1"/>
</dbReference>
<evidence type="ECO:0000313" key="14">
    <source>
        <dbReference type="Proteomes" id="UP000006718"/>
    </source>
</evidence>
<keyword evidence="6" id="KW-0862">Zinc</keyword>
<dbReference type="SUPFAM" id="SSF109640">
    <property type="entry name" value="KRAB domain (Kruppel-associated box)"/>
    <property type="match status" value="1"/>
</dbReference>
<comment type="subcellular location">
    <subcellularLocation>
        <location evidence="1">Nucleus</location>
    </subcellularLocation>
</comment>
<reference evidence="13" key="2">
    <citation type="submission" date="2019-01" db="EMBL/GenBank/DDBJ databases">
        <authorList>
            <person name="Graves T."/>
            <person name="Eichler E.E."/>
            <person name="Wilson R.K."/>
        </authorList>
    </citation>
    <scope>NUCLEOTIDE SEQUENCE [LARGE SCALE GENOMIC DNA]</scope>
    <source>
        <strain evidence="13">17573</strain>
    </source>
</reference>
<evidence type="ECO:0000313" key="15">
    <source>
        <dbReference type="VGNC" id="VGNC:78833"/>
    </source>
</evidence>
<dbReference type="FunCoup" id="A0A1D5QWR1">
    <property type="interactions" value="15"/>
</dbReference>
<dbReference type="GeneTree" id="ENSGT01150000286936"/>
<dbReference type="Bgee" id="ENSMMUG00000005123">
    <property type="expression patterns" value="Expressed in adipose tissue and 22 other cell types or tissues"/>
</dbReference>
<dbReference type="Gene3D" id="6.10.140.140">
    <property type="match status" value="1"/>
</dbReference>
<dbReference type="ExpressionAtlas" id="A0A1D5QWR1">
    <property type="expression patterns" value="baseline"/>
</dbReference>
<dbReference type="Pfam" id="PF00096">
    <property type="entry name" value="zf-C2H2"/>
    <property type="match status" value="1"/>
</dbReference>
<keyword evidence="8" id="KW-0539">Nucleus</keyword>
<dbReference type="OMA" id="YVYQSFL"/>
<evidence type="ECO:0000256" key="3">
    <source>
        <dbReference type="ARBA" id="ARBA00022723"/>
    </source>
</evidence>
<gene>
    <name evidence="13 15" type="primary">ZNF114</name>
</gene>
<dbReference type="SUPFAM" id="SSF57667">
    <property type="entry name" value="beta-beta-alpha zinc fingers"/>
    <property type="match status" value="2"/>
</dbReference>
<feature type="domain" description="C2H2-type" evidence="11">
    <location>
        <begin position="378"/>
        <end position="405"/>
    </location>
</feature>
<evidence type="ECO:0000256" key="4">
    <source>
        <dbReference type="ARBA" id="ARBA00022737"/>
    </source>
</evidence>
<dbReference type="VEuPathDB" id="HostDB:ENSMMUG00000005123"/>
<dbReference type="eggNOG" id="KOG1721">
    <property type="taxonomic scope" value="Eukaryota"/>
</dbReference>
<dbReference type="GO" id="GO:0005634">
    <property type="term" value="C:nucleus"/>
    <property type="evidence" value="ECO:0007669"/>
    <property type="project" value="UniProtKB-SubCell"/>
</dbReference>
<organism evidence="13 14">
    <name type="scientific">Macaca mulatta</name>
    <name type="common">Rhesus macaque</name>
    <dbReference type="NCBI Taxonomy" id="9544"/>
    <lineage>
        <taxon>Eukaryota</taxon>
        <taxon>Metazoa</taxon>
        <taxon>Chordata</taxon>
        <taxon>Craniata</taxon>
        <taxon>Vertebrata</taxon>
        <taxon>Euteleostomi</taxon>
        <taxon>Mammalia</taxon>
        <taxon>Eutheria</taxon>
        <taxon>Euarchontoglires</taxon>
        <taxon>Primates</taxon>
        <taxon>Haplorrhini</taxon>
        <taxon>Catarrhini</taxon>
        <taxon>Cercopithecidae</taxon>
        <taxon>Cercopithecinae</taxon>
        <taxon>Macaca</taxon>
    </lineage>
</organism>
<evidence type="ECO:0000256" key="6">
    <source>
        <dbReference type="ARBA" id="ARBA00022833"/>
    </source>
</evidence>
<dbReference type="CDD" id="cd07765">
    <property type="entry name" value="KRAB_A-box"/>
    <property type="match status" value="1"/>
</dbReference>
<dbReference type="GO" id="GO:0042802">
    <property type="term" value="F:identical protein binding"/>
    <property type="evidence" value="ECO:0007669"/>
    <property type="project" value="Ensembl"/>
</dbReference>
<keyword evidence="3" id="KW-0479">Metal-binding</keyword>
<dbReference type="Ensembl" id="ENSMMUT00000073227.2">
    <property type="protein sequence ID" value="ENSMMUP00000052491.2"/>
    <property type="gene ID" value="ENSMMUG00000005123.4"/>
</dbReference>
<dbReference type="STRING" id="9544.ENSMMUP00000052491"/>
<dbReference type="PANTHER" id="PTHR24381">
    <property type="entry name" value="ZINC FINGER PROTEIN"/>
    <property type="match status" value="1"/>
</dbReference>
<protein>
    <submittedName>
        <fullName evidence="13">Zinc finger protein 114</fullName>
    </submittedName>
</protein>
<keyword evidence="5 9" id="KW-0863">Zinc-finger</keyword>
<dbReference type="InterPro" id="IPR013087">
    <property type="entry name" value="Znf_C2H2_type"/>
</dbReference>
<dbReference type="SMART" id="SM00355">
    <property type="entry name" value="ZnF_C2H2"/>
    <property type="match status" value="4"/>
</dbReference>
<dbReference type="GO" id="GO:0008270">
    <property type="term" value="F:zinc ion binding"/>
    <property type="evidence" value="ECO:0007669"/>
    <property type="project" value="UniProtKB-KW"/>
</dbReference>
<dbReference type="Gene3D" id="3.30.160.60">
    <property type="entry name" value="Classic Zinc Finger"/>
    <property type="match status" value="4"/>
</dbReference>
<feature type="region of interest" description="Disordered" evidence="10">
    <location>
        <begin position="326"/>
        <end position="349"/>
    </location>
</feature>
<keyword evidence="7" id="KW-0238">DNA-binding</keyword>
<comment type="similarity">
    <text evidence="2">Belongs to the krueppel C2H2-type zinc-finger protein family.</text>
</comment>
<evidence type="ECO:0000256" key="1">
    <source>
        <dbReference type="ARBA" id="ARBA00004123"/>
    </source>
</evidence>
<dbReference type="PROSITE" id="PS50157">
    <property type="entry name" value="ZINC_FINGER_C2H2_2"/>
    <property type="match status" value="4"/>
</dbReference>
<accession>A0A1D5QWR1</accession>
<dbReference type="InParanoid" id="A0A1D5QWR1"/>
<dbReference type="InterPro" id="IPR036236">
    <property type="entry name" value="Znf_C2H2_sf"/>
</dbReference>
<dbReference type="Pfam" id="PF01352">
    <property type="entry name" value="KRAB"/>
    <property type="match status" value="1"/>
</dbReference>
<evidence type="ECO:0000313" key="13">
    <source>
        <dbReference type="Ensembl" id="ENSMMUP00000052491.2"/>
    </source>
</evidence>
<evidence type="ECO:0000256" key="10">
    <source>
        <dbReference type="SAM" id="MobiDB-lite"/>
    </source>
</evidence>
<feature type="region of interest" description="Disordered" evidence="10">
    <location>
        <begin position="140"/>
        <end position="172"/>
    </location>
</feature>
<reference evidence="14" key="1">
    <citation type="journal article" date="2007" name="Science">
        <title>Evolutionary and biomedical insights from the rhesus macaque genome.</title>
        <authorList>
            <person name="Gibbs R.A."/>
            <person name="Rogers J."/>
            <person name="Katze M.G."/>
            <person name="Bumgarner R."/>
            <person name="Weinstock G.M."/>
            <person name="Mardis E.R."/>
            <person name="Remington K.A."/>
            <person name="Strausberg R.L."/>
            <person name="Venter J.C."/>
            <person name="Wilson R.K."/>
            <person name="Batzer M.A."/>
            <person name="Bustamante C.D."/>
            <person name="Eichler E.E."/>
            <person name="Hahn M.W."/>
            <person name="Hardison R.C."/>
            <person name="Makova K.D."/>
            <person name="Miller W."/>
            <person name="Milosavljevic A."/>
            <person name="Palermo R.E."/>
            <person name="Siepel A."/>
            <person name="Sikela J.M."/>
            <person name="Attaway T."/>
            <person name="Bell S."/>
            <person name="Bernard K.E."/>
            <person name="Buhay C.J."/>
            <person name="Chandrabose M.N."/>
            <person name="Dao M."/>
            <person name="Davis C."/>
            <person name="Delehaunty K.D."/>
            <person name="Ding Y."/>
            <person name="Dinh H.H."/>
            <person name="Dugan-Rocha S."/>
            <person name="Fulton L.A."/>
            <person name="Gabisi R.A."/>
            <person name="Garner T.T."/>
            <person name="Godfrey J."/>
            <person name="Hawes A.C."/>
            <person name="Hernandez J."/>
            <person name="Hines S."/>
            <person name="Holder M."/>
            <person name="Hume J."/>
            <person name="Jhangiani S.N."/>
            <person name="Joshi V."/>
            <person name="Khan Z.M."/>
            <person name="Kirkness E.F."/>
            <person name="Cree A."/>
            <person name="Fowler R.G."/>
            <person name="Lee S."/>
            <person name="Lewis L.R."/>
            <person name="Li Z."/>
            <person name="Liu Y.-S."/>
            <person name="Moore S.M."/>
            <person name="Muzny D."/>
            <person name="Nazareth L.V."/>
            <person name="Ngo D.N."/>
            <person name="Okwuonu G.O."/>
            <person name="Pai G."/>
            <person name="Parker D."/>
            <person name="Paul H.A."/>
            <person name="Pfannkoch C."/>
            <person name="Pohl C.S."/>
            <person name="Rogers Y.-H.C."/>
            <person name="Ruiz S.J."/>
            <person name="Sabo A."/>
            <person name="Santibanez J."/>
            <person name="Schneider B.W."/>
            <person name="Smith S.M."/>
            <person name="Sodergren E."/>
            <person name="Svatek A.F."/>
            <person name="Utterback T.R."/>
            <person name="Vattathil S."/>
            <person name="Warren W."/>
            <person name="White C.S."/>
            <person name="Chinwalla A.T."/>
            <person name="Feng Y."/>
            <person name="Halpern A.L."/>
            <person name="Hillier L.W."/>
            <person name="Huang X."/>
            <person name="Minx P."/>
            <person name="Nelson J.O."/>
            <person name="Pepin K.H."/>
            <person name="Qin X."/>
            <person name="Sutton G.G."/>
            <person name="Venter E."/>
            <person name="Walenz B.P."/>
            <person name="Wallis J.W."/>
            <person name="Worley K.C."/>
            <person name="Yang S.-P."/>
            <person name="Jones S.M."/>
            <person name="Marra M.A."/>
            <person name="Rocchi M."/>
            <person name="Schein J.E."/>
            <person name="Baertsch R."/>
            <person name="Clarke L."/>
            <person name="Csuros M."/>
            <person name="Glasscock J."/>
            <person name="Harris R.A."/>
            <person name="Havlak P."/>
            <person name="Jackson A.R."/>
            <person name="Jiang H."/>
            <person name="Liu Y."/>
            <person name="Messina D.N."/>
            <person name="Shen Y."/>
            <person name="Song H.X.-Z."/>
            <person name="Wylie T."/>
            <person name="Zhang L."/>
            <person name="Birney E."/>
            <person name="Han K."/>
            <person name="Konkel M.K."/>
            <person name="Lee J."/>
            <person name="Smit A.F.A."/>
            <person name="Ullmer B."/>
            <person name="Wang H."/>
            <person name="Xing J."/>
            <person name="Burhans R."/>
            <person name="Cheng Z."/>
            <person name="Karro J.E."/>
            <person name="Ma J."/>
            <person name="Raney B."/>
            <person name="She X."/>
            <person name="Cox M.J."/>
            <person name="Demuth J.P."/>
            <person name="Dumas L.J."/>
            <person name="Han S.-G."/>
            <person name="Hopkins J."/>
            <person name="Karimpour-Fard A."/>
            <person name="Kim Y.H."/>
            <person name="Pollack J.R."/>
            <person name="Vinar T."/>
            <person name="Addo-Quaye C."/>
            <person name="Degenhardt J."/>
            <person name="Denby A."/>
            <person name="Hubisz M.J."/>
            <person name="Indap A."/>
            <person name="Kosiol C."/>
            <person name="Lahn B.T."/>
            <person name="Lawson H.A."/>
            <person name="Marklein A."/>
            <person name="Nielsen R."/>
            <person name="Vallender E.J."/>
            <person name="Clark A.G."/>
            <person name="Ferguson B."/>
            <person name="Hernandez R.D."/>
            <person name="Hirani K."/>
            <person name="Kehrer-Sawatzki H."/>
            <person name="Kolb J."/>
            <person name="Patil S."/>
            <person name="Pu L.-L."/>
            <person name="Ren Y."/>
            <person name="Smith D.G."/>
            <person name="Wheeler D.A."/>
            <person name="Schenck I."/>
            <person name="Ball E.V."/>
            <person name="Chen R."/>
            <person name="Cooper D.N."/>
            <person name="Giardine B."/>
            <person name="Hsu F."/>
            <person name="Kent W.J."/>
            <person name="Lesk A."/>
            <person name="Nelson D.L."/>
            <person name="O'brien W.E."/>
            <person name="Pruefer K."/>
            <person name="Stenson P.D."/>
            <person name="Wallace J.C."/>
            <person name="Ke H."/>
            <person name="Liu X.-M."/>
            <person name="Wang P."/>
            <person name="Xiang A.P."/>
            <person name="Yang F."/>
            <person name="Barber G.P."/>
            <person name="Haussler D."/>
            <person name="Karolchik D."/>
            <person name="Kern A.D."/>
            <person name="Kuhn R.M."/>
            <person name="Smith K.E."/>
            <person name="Zwieg A.S."/>
        </authorList>
    </citation>
    <scope>NUCLEOTIDE SEQUENCE [LARGE SCALE GENOMIC DNA]</scope>
    <source>
        <strain evidence="14">17573</strain>
    </source>
</reference>
<evidence type="ECO:0000256" key="2">
    <source>
        <dbReference type="ARBA" id="ARBA00006991"/>
    </source>
</evidence>
<dbReference type="PROSITE" id="PS50805">
    <property type="entry name" value="KRAB"/>
    <property type="match status" value="1"/>
</dbReference>
<feature type="domain" description="C2H2-type" evidence="11">
    <location>
        <begin position="434"/>
        <end position="461"/>
    </location>
</feature>
<dbReference type="Proteomes" id="UP000006718">
    <property type="component" value="Chromosome 19"/>
</dbReference>
<feature type="domain" description="KRAB" evidence="12">
    <location>
        <begin position="52"/>
        <end position="148"/>
    </location>
</feature>
<dbReference type="FunFam" id="3.30.160.60:FF:001004">
    <property type="entry name" value="Zinc finger protein 426"/>
    <property type="match status" value="1"/>
</dbReference>
<evidence type="ECO:0000256" key="8">
    <source>
        <dbReference type="ARBA" id="ARBA00023242"/>
    </source>
</evidence>
<sequence>MSQGLALLPRLDCSGRIIAHCNLHLPGSGNPPSSASRVAGTTGAHPHSRDSVTFADVAVNFTKEEWTLLDPAQRNLYRDVMLENSRNLAFIDWATPCETKDAAPQPDILPKRTYPEANSVCLTSISSQLSTLREDWRCPKTEGPHRQGANNVKPPAVAPEKDESSVSVCEDHKMRNRSKPTCRRVPSPGDSTRQCILTCDSSIFKYNPFLNDSQKTHENNGHDEVLGQNIQWVPCGRKTELKSSTWTGSQNAVHRIRDEIDTGANRHQQNPFGKAFHEDGSLRAHNTRVREKMYDFTQGENTSRNNSVHAVQMQSYTAETNKKDCQTGATSANAPNSGSHKSHCTGEKSHKCPECGRAFFYQSFLMRHMKIHTGEKPYECGKCGKAFRYSLHLHKHLRKHVVRRKPYECEECGKVIRESSKYTHLRSHTGEKPYKCKTCGKGFTKSSGLKKHLKTHNDEKRCE</sequence>
<evidence type="ECO:0000259" key="11">
    <source>
        <dbReference type="PROSITE" id="PS50157"/>
    </source>
</evidence>
<proteinExistence type="inferred from homology"/>
<feature type="region of interest" description="Disordered" evidence="10">
    <location>
        <begin position="29"/>
        <end position="49"/>
    </location>
</feature>
<dbReference type="PROSITE" id="PS00028">
    <property type="entry name" value="ZINC_FINGER_C2H2_1"/>
    <property type="match status" value="3"/>
</dbReference>
<dbReference type="GO" id="GO:0003677">
    <property type="term" value="F:DNA binding"/>
    <property type="evidence" value="ECO:0007669"/>
    <property type="project" value="UniProtKB-KW"/>
</dbReference>
<dbReference type="VGNC" id="VGNC:78833">
    <property type="gene designation" value="ZNF114"/>
</dbReference>